<evidence type="ECO:0000256" key="4">
    <source>
        <dbReference type="ARBA" id="ARBA00023127"/>
    </source>
</evidence>
<dbReference type="SUPFAM" id="SSF47954">
    <property type="entry name" value="Cyclin-like"/>
    <property type="match status" value="2"/>
</dbReference>
<feature type="domain" description="Cyclin-like" evidence="9">
    <location>
        <begin position="142"/>
        <end position="226"/>
    </location>
</feature>
<feature type="region of interest" description="Disordered" evidence="8">
    <location>
        <begin position="51"/>
        <end position="71"/>
    </location>
</feature>
<feature type="domain" description="Cyclin C-terminal" evidence="10">
    <location>
        <begin position="235"/>
        <end position="358"/>
    </location>
</feature>
<feature type="compositionally biased region" description="Basic residues" evidence="8">
    <location>
        <begin position="59"/>
        <end position="71"/>
    </location>
</feature>
<dbReference type="InterPro" id="IPR036915">
    <property type="entry name" value="Cyclin-like_sf"/>
</dbReference>
<reference evidence="11 12" key="1">
    <citation type="journal article" date="2023" name="G3 (Bethesda)">
        <title>A chromosome-length genome assembly and annotation of blackberry (Rubus argutus, cv. 'Hillquist').</title>
        <authorList>
            <person name="Bruna T."/>
            <person name="Aryal R."/>
            <person name="Dudchenko O."/>
            <person name="Sargent D.J."/>
            <person name="Mead D."/>
            <person name="Buti M."/>
            <person name="Cavallini A."/>
            <person name="Hytonen T."/>
            <person name="Andres J."/>
            <person name="Pham M."/>
            <person name="Weisz D."/>
            <person name="Mascagni F."/>
            <person name="Usai G."/>
            <person name="Natali L."/>
            <person name="Bassil N."/>
            <person name="Fernandez G.E."/>
            <person name="Lomsadze A."/>
            <person name="Armour M."/>
            <person name="Olukolu B."/>
            <person name="Poorten T."/>
            <person name="Britton C."/>
            <person name="Davik J."/>
            <person name="Ashrafi H."/>
            <person name="Aiden E.L."/>
            <person name="Borodovsky M."/>
            <person name="Worthington M."/>
        </authorList>
    </citation>
    <scope>NUCLEOTIDE SEQUENCE [LARGE SCALE GENOMIC DNA]</scope>
    <source>
        <strain evidence="11">PI 553951</strain>
    </source>
</reference>
<comment type="subunit">
    <text evidence="2">Interacts with the CDC2 protein kinase to form a serine/threonine kinase holoenzyme complex also known as maturation promoting factor (MPF). The cyclin subunit imparts substrate specificity to the complex.</text>
</comment>
<keyword evidence="5" id="KW-0131">Cell cycle</keyword>
<evidence type="ECO:0000313" key="11">
    <source>
        <dbReference type="EMBL" id="KAK9946438.1"/>
    </source>
</evidence>
<evidence type="ECO:0000256" key="7">
    <source>
        <dbReference type="RuleBase" id="RU000383"/>
    </source>
</evidence>
<accession>A0AAW1YFC5</accession>
<evidence type="ECO:0000256" key="6">
    <source>
        <dbReference type="ARBA" id="ARBA00032263"/>
    </source>
</evidence>
<evidence type="ECO:0000256" key="2">
    <source>
        <dbReference type="ARBA" id="ARBA00011177"/>
    </source>
</evidence>
<dbReference type="InterPro" id="IPR006671">
    <property type="entry name" value="Cyclin_N"/>
</dbReference>
<evidence type="ECO:0000256" key="8">
    <source>
        <dbReference type="SAM" id="MobiDB-lite"/>
    </source>
</evidence>
<keyword evidence="3" id="KW-0132">Cell division</keyword>
<dbReference type="PROSITE" id="PS00292">
    <property type="entry name" value="CYCLINS"/>
    <property type="match status" value="1"/>
</dbReference>
<evidence type="ECO:0000259" key="10">
    <source>
        <dbReference type="SMART" id="SM01332"/>
    </source>
</evidence>
<dbReference type="InterPro" id="IPR048258">
    <property type="entry name" value="Cyclins_cyclin-box"/>
</dbReference>
<feature type="domain" description="Cyclin-like" evidence="9">
    <location>
        <begin position="242"/>
        <end position="327"/>
    </location>
</feature>
<dbReference type="Pfam" id="PF00134">
    <property type="entry name" value="Cyclin_N"/>
    <property type="match status" value="1"/>
</dbReference>
<gene>
    <name evidence="11" type="ORF">M0R45_011904</name>
</gene>
<evidence type="ECO:0000256" key="3">
    <source>
        <dbReference type="ARBA" id="ARBA00022618"/>
    </source>
</evidence>
<dbReference type="PANTHER" id="PTHR10177">
    <property type="entry name" value="CYCLINS"/>
    <property type="match status" value="1"/>
</dbReference>
<dbReference type="Pfam" id="PF02984">
    <property type="entry name" value="Cyclin_C"/>
    <property type="match status" value="1"/>
</dbReference>
<dbReference type="PIRSF" id="PIRSF001771">
    <property type="entry name" value="Cyclin_A_B_D_E"/>
    <property type="match status" value="1"/>
</dbReference>
<dbReference type="GO" id="GO:0016538">
    <property type="term" value="F:cyclin-dependent protein serine/threonine kinase regulator activity"/>
    <property type="evidence" value="ECO:0007669"/>
    <property type="project" value="InterPro"/>
</dbReference>
<dbReference type="AlphaFoldDB" id="A0AAW1YFC5"/>
<protein>
    <recommendedName>
        <fullName evidence="6">B-like cyclin</fullName>
    </recommendedName>
</protein>
<dbReference type="Proteomes" id="UP001457282">
    <property type="component" value="Unassembled WGS sequence"/>
</dbReference>
<dbReference type="SMART" id="SM00385">
    <property type="entry name" value="CYCLIN"/>
    <property type="match status" value="2"/>
</dbReference>
<dbReference type="EMBL" id="JBEDUW010000002">
    <property type="protein sequence ID" value="KAK9946438.1"/>
    <property type="molecule type" value="Genomic_DNA"/>
</dbReference>
<comment type="similarity">
    <text evidence="1">Belongs to the cyclin family. Cyclin AB subfamily.</text>
</comment>
<dbReference type="InterPro" id="IPR046965">
    <property type="entry name" value="Cyclin_A/B-like"/>
</dbReference>
<comment type="caution">
    <text evidence="11">The sequence shown here is derived from an EMBL/GenBank/DDBJ whole genome shotgun (WGS) entry which is preliminary data.</text>
</comment>
<dbReference type="InterPro" id="IPR004367">
    <property type="entry name" value="Cyclin_C-dom"/>
</dbReference>
<dbReference type="FunFam" id="1.10.472.10:FF:000167">
    <property type="entry name" value="Mitotic cyclin 6"/>
    <property type="match status" value="1"/>
</dbReference>
<dbReference type="GO" id="GO:0051301">
    <property type="term" value="P:cell division"/>
    <property type="evidence" value="ECO:0007669"/>
    <property type="project" value="UniProtKB-KW"/>
</dbReference>
<dbReference type="Gene3D" id="1.10.472.10">
    <property type="entry name" value="Cyclin-like"/>
    <property type="match status" value="2"/>
</dbReference>
<evidence type="ECO:0000313" key="12">
    <source>
        <dbReference type="Proteomes" id="UP001457282"/>
    </source>
</evidence>
<evidence type="ECO:0000259" key="9">
    <source>
        <dbReference type="SMART" id="SM00385"/>
    </source>
</evidence>
<sequence length="371" mass="42493">MAEKENCIRVTRAMKRRAEAAAVVEQTPTKKRVVLGELPYLQNAAVSANEGSAVEPQKQKCRNRTRTRTRAKKALPIPEAAPPTAQEVDTAPLDPQMCEPYARDIYEYLHKLEVDPNRRPLPDYLAKVQKDITANMRGVLVDWLVEVAEEYKLLSDTLYLTVSYVDRFLSLNSLNRKMLQLLGVSSMLIASKYEEITPPHVEELCYITDNTYTKEEVCKMEADILKSLNFDLGNPTIKTILRRFNRVADESNKDPGLHFEFLGYYLAELSLLDYNCVKFLPSLVAASVIFLARFIIQPKMHPWTSSLQQYSGYKPSELRECVLIIHDLYLGRRGGSLQAIREKYKRHKFKCVAVMPSPPEIPPYYLEDLVE</sequence>
<dbReference type="FunFam" id="1.10.472.10:FF:000013">
    <property type="entry name" value="Cyclin A1"/>
    <property type="match status" value="1"/>
</dbReference>
<dbReference type="CDD" id="cd20506">
    <property type="entry name" value="CYCLIN_AtCycA-like_rpt2"/>
    <property type="match status" value="1"/>
</dbReference>
<proteinExistence type="inferred from homology"/>
<evidence type="ECO:0000256" key="1">
    <source>
        <dbReference type="ARBA" id="ARBA00006955"/>
    </source>
</evidence>
<dbReference type="SMART" id="SM01332">
    <property type="entry name" value="Cyclin_C"/>
    <property type="match status" value="1"/>
</dbReference>
<organism evidence="11 12">
    <name type="scientific">Rubus argutus</name>
    <name type="common">Southern blackberry</name>
    <dbReference type="NCBI Taxonomy" id="59490"/>
    <lineage>
        <taxon>Eukaryota</taxon>
        <taxon>Viridiplantae</taxon>
        <taxon>Streptophyta</taxon>
        <taxon>Embryophyta</taxon>
        <taxon>Tracheophyta</taxon>
        <taxon>Spermatophyta</taxon>
        <taxon>Magnoliopsida</taxon>
        <taxon>eudicotyledons</taxon>
        <taxon>Gunneridae</taxon>
        <taxon>Pentapetalae</taxon>
        <taxon>rosids</taxon>
        <taxon>fabids</taxon>
        <taxon>Rosales</taxon>
        <taxon>Rosaceae</taxon>
        <taxon>Rosoideae</taxon>
        <taxon>Rosoideae incertae sedis</taxon>
        <taxon>Rubus</taxon>
    </lineage>
</organism>
<dbReference type="InterPro" id="IPR039361">
    <property type="entry name" value="Cyclin"/>
</dbReference>
<dbReference type="GO" id="GO:0044772">
    <property type="term" value="P:mitotic cell cycle phase transition"/>
    <property type="evidence" value="ECO:0007669"/>
    <property type="project" value="InterPro"/>
</dbReference>
<dbReference type="InterPro" id="IPR013763">
    <property type="entry name" value="Cyclin-like_dom"/>
</dbReference>
<evidence type="ECO:0000256" key="5">
    <source>
        <dbReference type="ARBA" id="ARBA00023306"/>
    </source>
</evidence>
<keyword evidence="12" id="KW-1185">Reference proteome</keyword>
<name>A0AAW1YFC5_RUBAR</name>
<keyword evidence="4 7" id="KW-0195">Cyclin</keyword>